<name>A0ABV2T0T5_9BACT</name>
<gene>
    <name evidence="2" type="ORF">ABR189_04655</name>
</gene>
<dbReference type="CDD" id="cd00093">
    <property type="entry name" value="HTH_XRE"/>
    <property type="match status" value="1"/>
</dbReference>
<dbReference type="PROSITE" id="PS50943">
    <property type="entry name" value="HTH_CROC1"/>
    <property type="match status" value="1"/>
</dbReference>
<dbReference type="Gene3D" id="1.10.260.40">
    <property type="entry name" value="lambda repressor-like DNA-binding domains"/>
    <property type="match status" value="1"/>
</dbReference>
<dbReference type="RefSeq" id="WP_354659283.1">
    <property type="nucleotide sequence ID" value="NZ_JBEXAC010000001.1"/>
</dbReference>
<evidence type="ECO:0000313" key="2">
    <source>
        <dbReference type="EMBL" id="MET6996642.1"/>
    </source>
</evidence>
<dbReference type="SMART" id="SM00530">
    <property type="entry name" value="HTH_XRE"/>
    <property type="match status" value="1"/>
</dbReference>
<dbReference type="SUPFAM" id="SSF47413">
    <property type="entry name" value="lambda repressor-like DNA-binding domains"/>
    <property type="match status" value="1"/>
</dbReference>
<accession>A0ABV2T0T5</accession>
<comment type="caution">
    <text evidence="2">The sequence shown here is derived from an EMBL/GenBank/DDBJ whole genome shotgun (WGS) entry which is preliminary data.</text>
</comment>
<dbReference type="EMBL" id="JBEXAC010000001">
    <property type="protein sequence ID" value="MET6996642.1"/>
    <property type="molecule type" value="Genomic_DNA"/>
</dbReference>
<organism evidence="2 3">
    <name type="scientific">Chitinophaga defluvii</name>
    <dbReference type="NCBI Taxonomy" id="3163343"/>
    <lineage>
        <taxon>Bacteria</taxon>
        <taxon>Pseudomonadati</taxon>
        <taxon>Bacteroidota</taxon>
        <taxon>Chitinophagia</taxon>
        <taxon>Chitinophagales</taxon>
        <taxon>Chitinophagaceae</taxon>
        <taxon>Chitinophaga</taxon>
    </lineage>
</organism>
<reference evidence="2 3" key="1">
    <citation type="submission" date="2024-06" db="EMBL/GenBank/DDBJ databases">
        <title>Chitinophaga defluvii sp. nov., isolated from municipal sewage.</title>
        <authorList>
            <person name="Zhang L."/>
        </authorList>
    </citation>
    <scope>NUCLEOTIDE SEQUENCE [LARGE SCALE GENOMIC DNA]</scope>
    <source>
        <strain evidence="2 3">H8</strain>
    </source>
</reference>
<dbReference type="InterPro" id="IPR010982">
    <property type="entry name" value="Lambda_DNA-bd_dom_sf"/>
</dbReference>
<dbReference type="Pfam" id="PF01381">
    <property type="entry name" value="HTH_3"/>
    <property type="match status" value="1"/>
</dbReference>
<dbReference type="Proteomes" id="UP001549749">
    <property type="component" value="Unassembled WGS sequence"/>
</dbReference>
<dbReference type="InterPro" id="IPR001387">
    <property type="entry name" value="Cro/C1-type_HTH"/>
</dbReference>
<feature type="domain" description="HTH cro/C1-type" evidence="1">
    <location>
        <begin position="29"/>
        <end position="80"/>
    </location>
</feature>
<proteinExistence type="predicted"/>
<evidence type="ECO:0000313" key="3">
    <source>
        <dbReference type="Proteomes" id="UP001549749"/>
    </source>
</evidence>
<keyword evidence="3" id="KW-1185">Reference proteome</keyword>
<protein>
    <submittedName>
        <fullName evidence="2">Helix-turn-helix transcriptional regulator</fullName>
    </submittedName>
</protein>
<evidence type="ECO:0000259" key="1">
    <source>
        <dbReference type="PROSITE" id="PS50943"/>
    </source>
</evidence>
<sequence length="91" mass="10360">MKNYFFPSCIIMAKQIKNDTLLRGIATVLKELRDAKDVSQEEVYNDTNIHVGRIETANANPTVSTIAALCKYFNITLSDFYKKIEELKALD</sequence>